<dbReference type="SUPFAM" id="SSF56112">
    <property type="entry name" value="Protein kinase-like (PK-like)"/>
    <property type="match status" value="1"/>
</dbReference>
<proteinExistence type="predicted"/>
<sequence length="319" mass="35452">MSDLPAAVRAMAERGPQWAAWIDTLPRLTREVVAQWQLRPDGPAAHGYCSLVLPVRAPDGTSAMLKISFPDDESEHEHLALRRWGGDGAVKLLSADPHRRALLLERLAGEDLTSVTDVEACQIVAGLYRHIHVPAMPQLRTLTLYLDRWAAELADLPRRAPIPHRLVEQALSLCADLTTDPATTARVIHGDLHYANVLAGDRRPWLVIDPKPVNGDPAYEIAPMLWNRFDQLAGDVRDGVRRRFYTLVDAAGFDEDRARAWVIVRMVLNAMWAVHDAAGWGYRPAEGEGESEATRGIRWGLPEPDWLTTCIAVAKAVQD</sequence>
<dbReference type="Pfam" id="PF04655">
    <property type="entry name" value="APH_6_hur"/>
    <property type="match status" value="1"/>
</dbReference>
<evidence type="ECO:0000313" key="1">
    <source>
        <dbReference type="EMBL" id="ULN41444.1"/>
    </source>
</evidence>
<name>A0ABY3TNF6_9MYCO</name>
<dbReference type="EMBL" id="CP092362">
    <property type="protein sequence ID" value="ULN41444.1"/>
    <property type="molecule type" value="Genomic_DNA"/>
</dbReference>
<organism evidence="1 2">
    <name type="scientific">Mycolicibacterium crocinum</name>
    <dbReference type="NCBI Taxonomy" id="388459"/>
    <lineage>
        <taxon>Bacteria</taxon>
        <taxon>Bacillati</taxon>
        <taxon>Actinomycetota</taxon>
        <taxon>Actinomycetes</taxon>
        <taxon>Mycobacteriales</taxon>
        <taxon>Mycobacteriaceae</taxon>
        <taxon>Mycolicibacterium</taxon>
    </lineage>
</organism>
<protein>
    <submittedName>
        <fullName evidence="1">Aminoglycoside phosphotransferase family protein</fullName>
    </submittedName>
</protein>
<dbReference type="InterPro" id="IPR006748">
    <property type="entry name" value="NH2Glyco/OHUrea_AB-resist_kin"/>
</dbReference>
<reference evidence="1" key="1">
    <citation type="submission" date="2022-08" db="EMBL/GenBank/DDBJ databases">
        <title>Whole genome sequencing of non-tuberculosis mycobacteria type-strains.</title>
        <authorList>
            <person name="Igarashi Y."/>
            <person name="Osugi A."/>
            <person name="Mitarai S."/>
        </authorList>
    </citation>
    <scope>NUCLEOTIDE SEQUENCE</scope>
    <source>
        <strain evidence="1">JCM 16369</strain>
    </source>
</reference>
<gene>
    <name evidence="1" type="ORF">MI149_28390</name>
</gene>
<evidence type="ECO:0000313" key="2">
    <source>
        <dbReference type="Proteomes" id="UP001055337"/>
    </source>
</evidence>
<accession>A0ABY3TNF6</accession>
<dbReference type="Gene3D" id="3.90.1200.10">
    <property type="match status" value="1"/>
</dbReference>
<dbReference type="Proteomes" id="UP001055337">
    <property type="component" value="Chromosome"/>
</dbReference>
<dbReference type="InterPro" id="IPR011009">
    <property type="entry name" value="Kinase-like_dom_sf"/>
</dbReference>
<keyword evidence="2" id="KW-1185">Reference proteome</keyword>
<dbReference type="RefSeq" id="WP_240178036.1">
    <property type="nucleotide sequence ID" value="NZ_CP092362.2"/>
</dbReference>